<dbReference type="OrthoDB" id="446168at2759"/>
<evidence type="ECO:0000259" key="2">
    <source>
        <dbReference type="PROSITE" id="PS50172"/>
    </source>
</evidence>
<dbReference type="AlphaFoldDB" id="A0A9P4N4Q7"/>
<dbReference type="Proteomes" id="UP000800093">
    <property type="component" value="Unassembled WGS sequence"/>
</dbReference>
<dbReference type="InterPro" id="IPR001357">
    <property type="entry name" value="BRCT_dom"/>
</dbReference>
<gene>
    <name evidence="3" type="ORF">CC78DRAFT_537649</name>
</gene>
<sequence length="217" mass="22676">KPKPSKAKPKAKANTKAKTDPVPKVNPAVSLDSPIAGKTVVVTGVVPGHDRKSAQVILENAGASVAKSLNKQVELVILGTNPGPDKLKKIEELGIQSIQWNDLAENLGIDVTPEKEVADVKAGDAPDSISGMTLIITGTIDGQTRTSAQEALEGVGAKFAKSLNKSVELAILGTNPGPDKLNKIADLGIATCSWDTLIEKLGLEITDEPPKKKAKKV</sequence>
<feature type="domain" description="BRCT" evidence="2">
    <location>
        <begin position="30"/>
        <end position="100"/>
    </location>
</feature>
<dbReference type="InterPro" id="IPR036420">
    <property type="entry name" value="BRCT_dom_sf"/>
</dbReference>
<protein>
    <recommendedName>
        <fullName evidence="2">BRCT domain-containing protein</fullName>
    </recommendedName>
</protein>
<accession>A0A9P4N4Q7</accession>
<dbReference type="Gene3D" id="3.40.50.10190">
    <property type="entry name" value="BRCT domain"/>
    <property type="match status" value="2"/>
</dbReference>
<evidence type="ECO:0000313" key="3">
    <source>
        <dbReference type="EMBL" id="KAF2258581.1"/>
    </source>
</evidence>
<name>A0A9P4N4Q7_9PLEO</name>
<keyword evidence="4" id="KW-1185">Reference proteome</keyword>
<feature type="compositionally biased region" description="Basic residues" evidence="1">
    <location>
        <begin position="1"/>
        <end position="15"/>
    </location>
</feature>
<evidence type="ECO:0000313" key="4">
    <source>
        <dbReference type="Proteomes" id="UP000800093"/>
    </source>
</evidence>
<evidence type="ECO:0000256" key="1">
    <source>
        <dbReference type="SAM" id="MobiDB-lite"/>
    </source>
</evidence>
<dbReference type="SUPFAM" id="SSF52113">
    <property type="entry name" value="BRCT domain"/>
    <property type="match status" value="2"/>
</dbReference>
<proteinExistence type="predicted"/>
<dbReference type="EMBL" id="ML986755">
    <property type="protein sequence ID" value="KAF2258581.1"/>
    <property type="molecule type" value="Genomic_DNA"/>
</dbReference>
<dbReference type="PROSITE" id="PS50172">
    <property type="entry name" value="BRCT"/>
    <property type="match status" value="2"/>
</dbReference>
<feature type="non-terminal residue" evidence="3">
    <location>
        <position position="1"/>
    </location>
</feature>
<reference evidence="4" key="1">
    <citation type="journal article" date="2020" name="Stud. Mycol.">
        <title>101 Dothideomycetes genomes: A test case for predicting lifestyles and emergence of pathogens.</title>
        <authorList>
            <person name="Haridas S."/>
            <person name="Albert R."/>
            <person name="Binder M."/>
            <person name="Bloem J."/>
            <person name="LaButti K."/>
            <person name="Salamov A."/>
            <person name="Andreopoulos B."/>
            <person name="Baker S."/>
            <person name="Barry K."/>
            <person name="Bills G."/>
            <person name="Bluhm B."/>
            <person name="Cannon C."/>
            <person name="Castanera R."/>
            <person name="Culley D."/>
            <person name="Daum C."/>
            <person name="Ezra D."/>
            <person name="Gonzalez J."/>
            <person name="Henrissat B."/>
            <person name="Kuo A."/>
            <person name="Liang C."/>
            <person name="Lipzen A."/>
            <person name="Lutzoni F."/>
            <person name="Magnuson J."/>
            <person name="Mondo S."/>
            <person name="Nolan M."/>
            <person name="Ohm R."/>
            <person name="Pangilinan J."/>
            <person name="Park H.-J."/>
            <person name="Ramirez L."/>
            <person name="Alfaro M."/>
            <person name="Sun H."/>
            <person name="Tritt A."/>
            <person name="Yoshinaga Y."/>
            <person name="Zwiers L.-H."/>
            <person name="Turgeon B."/>
            <person name="Goodwin S."/>
            <person name="Spatafora J."/>
            <person name="Crous P."/>
            <person name="Grigoriev I."/>
        </authorList>
    </citation>
    <scope>NUCLEOTIDE SEQUENCE [LARGE SCALE GENOMIC DNA]</scope>
    <source>
        <strain evidence="4">CBS 304.66</strain>
    </source>
</reference>
<feature type="region of interest" description="Disordered" evidence="1">
    <location>
        <begin position="1"/>
        <end position="30"/>
    </location>
</feature>
<comment type="caution">
    <text evidence="3">The sequence shown here is derived from an EMBL/GenBank/DDBJ whole genome shotgun (WGS) entry which is preliminary data.</text>
</comment>
<feature type="domain" description="BRCT" evidence="2">
    <location>
        <begin position="124"/>
        <end position="194"/>
    </location>
</feature>
<organism evidence="3 4">
    <name type="scientific">Lojkania enalia</name>
    <dbReference type="NCBI Taxonomy" id="147567"/>
    <lineage>
        <taxon>Eukaryota</taxon>
        <taxon>Fungi</taxon>
        <taxon>Dikarya</taxon>
        <taxon>Ascomycota</taxon>
        <taxon>Pezizomycotina</taxon>
        <taxon>Dothideomycetes</taxon>
        <taxon>Pleosporomycetidae</taxon>
        <taxon>Pleosporales</taxon>
        <taxon>Pleosporales incertae sedis</taxon>
        <taxon>Lojkania</taxon>
    </lineage>
</organism>
<dbReference type="Pfam" id="PF00533">
    <property type="entry name" value="BRCT"/>
    <property type="match status" value="2"/>
</dbReference>